<protein>
    <submittedName>
        <fullName evidence="1">Uncharacterized protein</fullName>
    </submittedName>
</protein>
<accession>A0A182S370</accession>
<name>A0A182S370_ANOFN</name>
<reference evidence="1" key="1">
    <citation type="submission" date="2020-05" db="UniProtKB">
        <authorList>
            <consortium name="EnsemblMetazoa"/>
        </authorList>
    </citation>
    <scope>IDENTIFICATION</scope>
    <source>
        <strain evidence="1">FUMOZ</strain>
    </source>
</reference>
<sequence length="107" mass="12062">MHVHKGCLFPSSPFSGILLADGWLREENRHDDAYTSGERAYVCARSLRFCCEPLQLSKRLCDGARFSDGCSERFPDALPEHGLMCSRLAVQPLCAKEHKQEAVHTLR</sequence>
<dbReference type="AlphaFoldDB" id="A0A182S370"/>
<dbReference type="EnsemblMetazoa" id="AFUN014881-RA">
    <property type="protein sequence ID" value="AFUN014881-PA"/>
    <property type="gene ID" value="AFUN014881"/>
</dbReference>
<organism evidence="1">
    <name type="scientific">Anopheles funestus</name>
    <name type="common">African malaria mosquito</name>
    <dbReference type="NCBI Taxonomy" id="62324"/>
    <lineage>
        <taxon>Eukaryota</taxon>
        <taxon>Metazoa</taxon>
        <taxon>Ecdysozoa</taxon>
        <taxon>Arthropoda</taxon>
        <taxon>Hexapoda</taxon>
        <taxon>Insecta</taxon>
        <taxon>Pterygota</taxon>
        <taxon>Neoptera</taxon>
        <taxon>Endopterygota</taxon>
        <taxon>Diptera</taxon>
        <taxon>Nematocera</taxon>
        <taxon>Culicoidea</taxon>
        <taxon>Culicidae</taxon>
        <taxon>Anophelinae</taxon>
        <taxon>Anopheles</taxon>
    </lineage>
</organism>
<proteinExistence type="predicted"/>
<dbReference type="VEuPathDB" id="VectorBase:AFUN014881"/>
<evidence type="ECO:0000313" key="1">
    <source>
        <dbReference type="EnsemblMetazoa" id="AFUN014881-PA"/>
    </source>
</evidence>